<dbReference type="EMBL" id="JBHSAQ010000006">
    <property type="protein sequence ID" value="MFC3958615.1"/>
    <property type="molecule type" value="Genomic_DNA"/>
</dbReference>
<accession>A0ABD5NPG1</accession>
<dbReference type="Proteomes" id="UP001595846">
    <property type="component" value="Unassembled WGS sequence"/>
</dbReference>
<dbReference type="GeneID" id="73903667"/>
<keyword evidence="2" id="KW-1185">Reference proteome</keyword>
<protein>
    <submittedName>
        <fullName evidence="1">Uncharacterized protein</fullName>
    </submittedName>
</protein>
<organism evidence="1 2">
    <name type="scientific">Halovivax cerinus</name>
    <dbReference type="NCBI Taxonomy" id="1487865"/>
    <lineage>
        <taxon>Archaea</taxon>
        <taxon>Methanobacteriati</taxon>
        <taxon>Methanobacteriota</taxon>
        <taxon>Stenosarchaea group</taxon>
        <taxon>Halobacteria</taxon>
        <taxon>Halobacteriales</taxon>
        <taxon>Natrialbaceae</taxon>
        <taxon>Halovivax</taxon>
    </lineage>
</organism>
<evidence type="ECO:0000313" key="1">
    <source>
        <dbReference type="EMBL" id="MFC3958615.1"/>
    </source>
</evidence>
<gene>
    <name evidence="1" type="ORF">ACFOUR_09575</name>
</gene>
<sequence length="137" mass="13843">MTEEDATADEPNAADRFAKLERTVEALADRVGELETNERCDEGDGESAGSMTRRSAMGTLGLAGLLGLGATTASADAQGQVGTESDPLRAVHTEAIMSRSTLDIAVEANSGHAGNIVSGHSSNGVEGSVRGVTIAGG</sequence>
<proteinExistence type="predicted"/>
<reference evidence="1 2" key="1">
    <citation type="journal article" date="2019" name="Int. J. Syst. Evol. Microbiol.">
        <title>The Global Catalogue of Microorganisms (GCM) 10K type strain sequencing project: providing services to taxonomists for standard genome sequencing and annotation.</title>
        <authorList>
            <consortium name="The Broad Institute Genomics Platform"/>
            <consortium name="The Broad Institute Genome Sequencing Center for Infectious Disease"/>
            <person name="Wu L."/>
            <person name="Ma J."/>
        </authorList>
    </citation>
    <scope>NUCLEOTIDE SEQUENCE [LARGE SCALE GENOMIC DNA]</scope>
    <source>
        <strain evidence="1 2">IBRC-M 10256</strain>
    </source>
</reference>
<name>A0ABD5NPG1_9EURY</name>
<comment type="caution">
    <text evidence="1">The sequence shown here is derived from an EMBL/GenBank/DDBJ whole genome shotgun (WGS) entry which is preliminary data.</text>
</comment>
<dbReference type="RefSeq" id="WP_256530955.1">
    <property type="nucleotide sequence ID" value="NZ_CP101824.1"/>
</dbReference>
<evidence type="ECO:0000313" key="2">
    <source>
        <dbReference type="Proteomes" id="UP001595846"/>
    </source>
</evidence>
<dbReference type="AlphaFoldDB" id="A0ABD5NPG1"/>